<dbReference type="PANTHER" id="PTHR24247">
    <property type="entry name" value="5-HYDROXYTRYPTAMINE RECEPTOR"/>
    <property type="match status" value="1"/>
</dbReference>
<name>A0A7M7JCJ1_VARDE</name>
<feature type="transmembrane region" description="Helical" evidence="12">
    <location>
        <begin position="138"/>
        <end position="161"/>
    </location>
</feature>
<dbReference type="InParanoid" id="A0A7M7JCJ1"/>
<sequence length="546" mass="60224">MFIMSLAVADLTVGLIVMPISSAYALANEWQMGDFICLFWLSADYTASTASILNLLILSLDRYWSITSPLRYMRKRTKKRALVMIAFVWFVSAMWIAPIIFWQKWYPDESGTDAFGSSVPTNEHNYSKNCETKFSDNVIFKLTASMLNFYIPMVLMIVLYFKIFMEVKKRSKFAIGENQICYGTHTICSSPARSISRKTLAKDVDFVSDGNESLSMHEDGNKVGGTSSSSSGSHQGHQSGINHKHLVVSTTATKEKKRRRGRKSDEAIAGDGLSSEGAGSDWEPERDSGNSGDSYKSTVAVPLPPLSSVPSHSHGTTNACTPCLIHVRTDGASGATVTHNKALIERKTNMRTSSNGPSPNSIVILPNTNGNNGSFYMSRKGRKNRKDGNSGRENFELSEKVGRGGGESNVSTFLENNPSASGSMKRCRAPFRLRVTRNNYAANLGQQKKAARQLGVIIGAFVACWLPYIVVFITTAICPACISSSLHTTVIWLGYLNSTINPFLYALCNANFKIAFKKMFCHHNPHAFMLSHRSVDNKADNNHMFA</sequence>
<keyword evidence="8 10" id="KW-0675">Receptor</keyword>
<dbReference type="OrthoDB" id="10071887at2759"/>
<dbReference type="EnsemblMetazoa" id="XM_022794322">
    <property type="protein sequence ID" value="XP_022650057"/>
    <property type="gene ID" value="LOC111245672"/>
</dbReference>
<dbReference type="GO" id="GO:0007187">
    <property type="term" value="P:G protein-coupled receptor signaling pathway, coupled to cyclic nucleotide second messenger"/>
    <property type="evidence" value="ECO:0007669"/>
    <property type="project" value="TreeGrafter"/>
</dbReference>
<evidence type="ECO:0000256" key="1">
    <source>
        <dbReference type="ARBA" id="ARBA00004651"/>
    </source>
</evidence>
<feature type="transmembrane region" description="Helical" evidence="12">
    <location>
        <begin position="489"/>
        <end position="508"/>
    </location>
</feature>
<feature type="transmembrane region" description="Helical" evidence="12">
    <location>
        <begin position="81"/>
        <end position="102"/>
    </location>
</feature>
<feature type="compositionally biased region" description="Low complexity" evidence="11">
    <location>
        <begin position="224"/>
        <end position="240"/>
    </location>
</feature>
<dbReference type="PANTHER" id="PTHR24247:SF223">
    <property type="entry name" value="HISTAMINE H1 RECEPTOR"/>
    <property type="match status" value="1"/>
</dbReference>
<comment type="subcellular location">
    <subcellularLocation>
        <location evidence="1">Cell membrane</location>
        <topology evidence="1">Multi-pass membrane protein</topology>
    </subcellularLocation>
</comment>
<evidence type="ECO:0000256" key="7">
    <source>
        <dbReference type="ARBA" id="ARBA00023136"/>
    </source>
</evidence>
<reference evidence="14" key="1">
    <citation type="submission" date="2021-01" db="UniProtKB">
        <authorList>
            <consortium name="EnsemblMetazoa"/>
        </authorList>
    </citation>
    <scope>IDENTIFICATION</scope>
</reference>
<evidence type="ECO:0000256" key="4">
    <source>
        <dbReference type="ARBA" id="ARBA00022692"/>
    </source>
</evidence>
<proteinExistence type="inferred from homology"/>
<keyword evidence="3" id="KW-1003">Cell membrane</keyword>
<comment type="similarity">
    <text evidence="2 10">Belongs to the G-protein coupled receptor 1 family.</text>
</comment>
<evidence type="ECO:0000256" key="12">
    <source>
        <dbReference type="SAM" id="Phobius"/>
    </source>
</evidence>
<evidence type="ECO:0000313" key="14">
    <source>
        <dbReference type="EnsemblMetazoa" id="XP_022650057"/>
    </source>
</evidence>
<feature type="region of interest" description="Disordered" evidence="11">
    <location>
        <begin position="211"/>
        <end position="316"/>
    </location>
</feature>
<dbReference type="GeneID" id="111245672"/>
<dbReference type="GO" id="GO:0005886">
    <property type="term" value="C:plasma membrane"/>
    <property type="evidence" value="ECO:0007669"/>
    <property type="project" value="UniProtKB-SubCell"/>
</dbReference>
<feature type="transmembrane region" description="Helical" evidence="12">
    <location>
        <begin position="454"/>
        <end position="477"/>
    </location>
</feature>
<evidence type="ECO:0000256" key="10">
    <source>
        <dbReference type="RuleBase" id="RU000688"/>
    </source>
</evidence>
<evidence type="ECO:0000256" key="6">
    <source>
        <dbReference type="ARBA" id="ARBA00023040"/>
    </source>
</evidence>
<dbReference type="Proteomes" id="UP000594260">
    <property type="component" value="Unplaced"/>
</dbReference>
<feature type="region of interest" description="Disordered" evidence="11">
    <location>
        <begin position="345"/>
        <end position="415"/>
    </location>
</feature>
<dbReference type="PROSITE" id="PS00237">
    <property type="entry name" value="G_PROTEIN_RECEP_F1_1"/>
    <property type="match status" value="1"/>
</dbReference>
<evidence type="ECO:0000256" key="3">
    <source>
        <dbReference type="ARBA" id="ARBA00022475"/>
    </source>
</evidence>
<evidence type="ECO:0000256" key="11">
    <source>
        <dbReference type="SAM" id="MobiDB-lite"/>
    </source>
</evidence>
<keyword evidence="6 10" id="KW-0297">G-protein coupled receptor</keyword>
<dbReference type="GO" id="GO:0030425">
    <property type="term" value="C:dendrite"/>
    <property type="evidence" value="ECO:0007669"/>
    <property type="project" value="TreeGrafter"/>
</dbReference>
<evidence type="ECO:0000259" key="13">
    <source>
        <dbReference type="PROSITE" id="PS50262"/>
    </source>
</evidence>
<evidence type="ECO:0000256" key="2">
    <source>
        <dbReference type="ARBA" id="ARBA00010663"/>
    </source>
</evidence>
<protein>
    <recommendedName>
        <fullName evidence="13">G-protein coupled receptors family 1 profile domain-containing protein</fullName>
    </recommendedName>
</protein>
<accession>A0A7M7JCJ1</accession>
<feature type="domain" description="G-protein coupled receptors family 1 profile" evidence="13">
    <location>
        <begin position="1"/>
        <end position="505"/>
    </location>
</feature>
<dbReference type="Pfam" id="PF00001">
    <property type="entry name" value="7tm_1"/>
    <property type="match status" value="1"/>
</dbReference>
<evidence type="ECO:0000256" key="8">
    <source>
        <dbReference type="ARBA" id="ARBA00023170"/>
    </source>
</evidence>
<dbReference type="InterPro" id="IPR000276">
    <property type="entry name" value="GPCR_Rhodpsn"/>
</dbReference>
<feature type="compositionally biased region" description="Basic and acidic residues" evidence="11">
    <location>
        <begin position="386"/>
        <end position="402"/>
    </location>
</feature>
<dbReference type="RefSeq" id="XP_022650057.1">
    <property type="nucleotide sequence ID" value="XM_022794322.1"/>
</dbReference>
<dbReference type="OMA" id="SAMWIAP"/>
<keyword evidence="4 10" id="KW-0812">Transmembrane</keyword>
<keyword evidence="15" id="KW-1185">Reference proteome</keyword>
<dbReference type="SUPFAM" id="SSF81321">
    <property type="entry name" value="Family A G protein-coupled receptor-like"/>
    <property type="match status" value="1"/>
</dbReference>
<dbReference type="PRINTS" id="PR00237">
    <property type="entry name" value="GPCRRHODOPSN"/>
</dbReference>
<dbReference type="GO" id="GO:0045202">
    <property type="term" value="C:synapse"/>
    <property type="evidence" value="ECO:0007669"/>
    <property type="project" value="GOC"/>
</dbReference>
<dbReference type="GO" id="GO:0004993">
    <property type="term" value="F:G protein-coupled serotonin receptor activity"/>
    <property type="evidence" value="ECO:0007669"/>
    <property type="project" value="TreeGrafter"/>
</dbReference>
<evidence type="ECO:0000256" key="9">
    <source>
        <dbReference type="ARBA" id="ARBA00023224"/>
    </source>
</evidence>
<dbReference type="InterPro" id="IPR000995">
    <property type="entry name" value="Musac_Ach_rcpt"/>
</dbReference>
<keyword evidence="7 12" id="KW-0472">Membrane</keyword>
<keyword evidence="9 10" id="KW-0807">Transducer</keyword>
<feature type="transmembrane region" description="Helical" evidence="12">
    <location>
        <begin position="35"/>
        <end position="60"/>
    </location>
</feature>
<dbReference type="PROSITE" id="PS50262">
    <property type="entry name" value="G_PROTEIN_RECEP_F1_2"/>
    <property type="match status" value="1"/>
</dbReference>
<organism evidence="14 15">
    <name type="scientific">Varroa destructor</name>
    <name type="common">Honeybee mite</name>
    <dbReference type="NCBI Taxonomy" id="109461"/>
    <lineage>
        <taxon>Eukaryota</taxon>
        <taxon>Metazoa</taxon>
        <taxon>Ecdysozoa</taxon>
        <taxon>Arthropoda</taxon>
        <taxon>Chelicerata</taxon>
        <taxon>Arachnida</taxon>
        <taxon>Acari</taxon>
        <taxon>Parasitiformes</taxon>
        <taxon>Mesostigmata</taxon>
        <taxon>Gamasina</taxon>
        <taxon>Dermanyssoidea</taxon>
        <taxon>Varroidae</taxon>
        <taxon>Varroa</taxon>
    </lineage>
</organism>
<dbReference type="KEGG" id="vde:111245672"/>
<evidence type="ECO:0000313" key="15">
    <source>
        <dbReference type="Proteomes" id="UP000594260"/>
    </source>
</evidence>
<keyword evidence="5 12" id="KW-1133">Transmembrane helix</keyword>
<dbReference type="GO" id="GO:0016907">
    <property type="term" value="F:G protein-coupled acetylcholine receptor activity"/>
    <property type="evidence" value="ECO:0007669"/>
    <property type="project" value="InterPro"/>
</dbReference>
<dbReference type="AlphaFoldDB" id="A0A7M7JCJ1"/>
<dbReference type="Gene3D" id="1.20.1070.10">
    <property type="entry name" value="Rhodopsin 7-helix transmembrane proteins"/>
    <property type="match status" value="2"/>
</dbReference>
<feature type="compositionally biased region" description="Polar residues" evidence="11">
    <location>
        <begin position="350"/>
        <end position="375"/>
    </location>
</feature>
<evidence type="ECO:0000256" key="5">
    <source>
        <dbReference type="ARBA" id="ARBA00022989"/>
    </source>
</evidence>
<dbReference type="InterPro" id="IPR017452">
    <property type="entry name" value="GPCR_Rhodpsn_7TM"/>
</dbReference>
<dbReference type="PRINTS" id="PR00243">
    <property type="entry name" value="MUSCARINICR"/>
</dbReference>